<dbReference type="InterPro" id="IPR017907">
    <property type="entry name" value="Znf_RING_CS"/>
</dbReference>
<evidence type="ECO:0000313" key="7">
    <source>
        <dbReference type="EMBL" id="CAD0081585.1"/>
    </source>
</evidence>
<evidence type="ECO:0000256" key="3">
    <source>
        <dbReference type="ARBA" id="ARBA00022833"/>
    </source>
</evidence>
<dbReference type="AlphaFoldDB" id="A0A9N8J6S1"/>
<dbReference type="InterPro" id="IPR001841">
    <property type="entry name" value="Znf_RING"/>
</dbReference>
<feature type="compositionally biased region" description="Acidic residues" evidence="5">
    <location>
        <begin position="536"/>
        <end position="548"/>
    </location>
</feature>
<evidence type="ECO:0000313" key="8">
    <source>
        <dbReference type="Proteomes" id="UP000716446"/>
    </source>
</evidence>
<evidence type="ECO:0000256" key="2">
    <source>
        <dbReference type="ARBA" id="ARBA00022771"/>
    </source>
</evidence>
<evidence type="ECO:0000256" key="4">
    <source>
        <dbReference type="PROSITE-ProRule" id="PRU00175"/>
    </source>
</evidence>
<dbReference type="EMBL" id="CAIJEN010000001">
    <property type="protein sequence ID" value="CAD0081585.1"/>
    <property type="molecule type" value="Genomic_DNA"/>
</dbReference>
<dbReference type="PANTHER" id="PTHR15898:SF13">
    <property type="entry name" value="BIFUNCTIONAL APOPTOSIS REGULATOR"/>
    <property type="match status" value="1"/>
</dbReference>
<dbReference type="PANTHER" id="PTHR15898">
    <property type="entry name" value="BIFUNCTIONAL APOPTOSIS REGULATOR"/>
    <property type="match status" value="1"/>
</dbReference>
<evidence type="ECO:0000256" key="1">
    <source>
        <dbReference type="ARBA" id="ARBA00022723"/>
    </source>
</evidence>
<feature type="region of interest" description="Disordered" evidence="5">
    <location>
        <begin position="224"/>
        <end position="255"/>
    </location>
</feature>
<dbReference type="CDD" id="cd16568">
    <property type="entry name" value="RING-HC_ScPSH1-like"/>
    <property type="match status" value="1"/>
</dbReference>
<dbReference type="PROSITE" id="PS00518">
    <property type="entry name" value="ZF_RING_1"/>
    <property type="match status" value="1"/>
</dbReference>
<feature type="region of interest" description="Disordered" evidence="5">
    <location>
        <begin position="335"/>
        <end position="600"/>
    </location>
</feature>
<dbReference type="GO" id="GO:0008270">
    <property type="term" value="F:zinc ion binding"/>
    <property type="evidence" value="ECO:0007669"/>
    <property type="project" value="UniProtKB-KW"/>
</dbReference>
<gene>
    <name evidence="7" type="ORF">AWRI4619_LOCUS152</name>
</gene>
<keyword evidence="3" id="KW-0862">Zinc</keyword>
<accession>A0A9N8J6S1</accession>
<dbReference type="InterPro" id="IPR013083">
    <property type="entry name" value="Znf_RING/FYVE/PHD"/>
</dbReference>
<dbReference type="GO" id="GO:0043161">
    <property type="term" value="P:proteasome-mediated ubiquitin-dependent protein catabolic process"/>
    <property type="evidence" value="ECO:0007669"/>
    <property type="project" value="TreeGrafter"/>
</dbReference>
<keyword evidence="1" id="KW-0479">Metal-binding</keyword>
<dbReference type="SUPFAM" id="SSF57850">
    <property type="entry name" value="RING/U-box"/>
    <property type="match status" value="1"/>
</dbReference>
<dbReference type="GO" id="GO:0005634">
    <property type="term" value="C:nucleus"/>
    <property type="evidence" value="ECO:0007669"/>
    <property type="project" value="TreeGrafter"/>
</dbReference>
<comment type="caution">
    <text evidence="7">The sequence shown here is derived from an EMBL/GenBank/DDBJ whole genome shotgun (WGS) entry which is preliminary data.</text>
</comment>
<organism evidence="7 8">
    <name type="scientific">Aureobasidium vineae</name>
    <dbReference type="NCBI Taxonomy" id="2773715"/>
    <lineage>
        <taxon>Eukaryota</taxon>
        <taxon>Fungi</taxon>
        <taxon>Dikarya</taxon>
        <taxon>Ascomycota</taxon>
        <taxon>Pezizomycotina</taxon>
        <taxon>Dothideomycetes</taxon>
        <taxon>Dothideomycetidae</taxon>
        <taxon>Dothideales</taxon>
        <taxon>Saccotheciaceae</taxon>
        <taxon>Aureobasidium</taxon>
    </lineage>
</organism>
<protein>
    <recommendedName>
        <fullName evidence="6">RING-type domain-containing protein</fullName>
    </recommendedName>
</protein>
<keyword evidence="8" id="KW-1185">Reference proteome</keyword>
<evidence type="ECO:0000256" key="5">
    <source>
        <dbReference type="SAM" id="MobiDB-lite"/>
    </source>
</evidence>
<dbReference type="Gene3D" id="3.30.40.10">
    <property type="entry name" value="Zinc/RING finger domain, C3HC4 (zinc finger)"/>
    <property type="match status" value="1"/>
</dbReference>
<dbReference type="PROSITE" id="PS50089">
    <property type="entry name" value="ZF_RING_2"/>
    <property type="match status" value="1"/>
</dbReference>
<feature type="region of interest" description="Disordered" evidence="5">
    <location>
        <begin position="1"/>
        <end position="25"/>
    </location>
</feature>
<feature type="compositionally biased region" description="Acidic residues" evidence="5">
    <location>
        <begin position="335"/>
        <end position="355"/>
    </location>
</feature>
<feature type="compositionally biased region" description="Acidic residues" evidence="5">
    <location>
        <begin position="240"/>
        <end position="251"/>
    </location>
</feature>
<dbReference type="GO" id="GO:0061630">
    <property type="term" value="F:ubiquitin protein ligase activity"/>
    <property type="evidence" value="ECO:0007669"/>
    <property type="project" value="TreeGrafter"/>
</dbReference>
<dbReference type="Pfam" id="PF13923">
    <property type="entry name" value="zf-C3HC4_2"/>
    <property type="match status" value="1"/>
</dbReference>
<dbReference type="SMART" id="SM00184">
    <property type="entry name" value="RING"/>
    <property type="match status" value="1"/>
</dbReference>
<name>A0A9N8J6S1_9PEZI</name>
<sequence length="600" mass="68439">MPTLKRDREAMDDDDGSRKKMKTSPVDATHIPHSVMDLTADEPQTIPGAAIPSSQELQTLKTLRGDFDDIRQLITCKICERLLYEPYVISCGHTYCYSCLCTWFATSKKKTCPNCREVIKQPPAPSYVIREMINIFLRSHNLLPDGESLEQHQQWAFEEAEMVRNDKNNKDTKTGGLFKSIFRPRRARLLPIHDPTDHVDRCPRCHHEIEDGMCNNCGVHMDSWSTTDSESSSDMHGESIPDEFEDDDMDADADHGEFDIDFTPEDYDAWMREHNIMDQDWSDDSQDDPEAAAVRSELVRQMVNRQRYRQRFHRYDRPGVVQDEAEDDLMGYDLDEEDEDEDDDEDAGSIDDFLDDRDVNDITAHTISSQTAEDPTPARRRNRHHNEATHSNSDNSNSDSDSESDSDSDGVRHNPQFHHPTVPVYTIQSDDEEESTAAVPPRRRRPQVLDRIEIDISDEEPVVAPSRRRRPARVVESEEESSASSSESESDDQAPRAFARFPRHRPNPPTLTRRQPRAIRVIDSDDEEVGNTSADDAQEELASVDEADNYSINTDEVHEGAGFSPLQQSGSEDAMSYFNVYGDGDEGVDEVDEEEEEDDY</sequence>
<proteinExistence type="predicted"/>
<reference evidence="7" key="1">
    <citation type="submission" date="2020-06" db="EMBL/GenBank/DDBJ databases">
        <authorList>
            <person name="Onetto C."/>
        </authorList>
    </citation>
    <scope>NUCLEOTIDE SEQUENCE</scope>
</reference>
<keyword evidence="2 4" id="KW-0863">Zinc-finger</keyword>
<dbReference type="Proteomes" id="UP000716446">
    <property type="component" value="Unassembled WGS sequence"/>
</dbReference>
<feature type="compositionally biased region" description="Acidic residues" evidence="5">
    <location>
        <begin position="583"/>
        <end position="600"/>
    </location>
</feature>
<evidence type="ECO:0000259" key="6">
    <source>
        <dbReference type="PROSITE" id="PS50089"/>
    </source>
</evidence>
<feature type="domain" description="RING-type" evidence="6">
    <location>
        <begin position="76"/>
        <end position="116"/>
    </location>
</feature>
<feature type="compositionally biased region" description="Polar residues" evidence="5">
    <location>
        <begin position="363"/>
        <end position="373"/>
    </location>
</feature>